<proteinExistence type="predicted"/>
<reference evidence="1" key="1">
    <citation type="submission" date="2019-02" db="EMBL/GenBank/DDBJ databases">
        <authorList>
            <person name="Gruber-Vodicka R. H."/>
            <person name="Seah K. B. B."/>
        </authorList>
    </citation>
    <scope>NUCLEOTIDE SEQUENCE</scope>
    <source>
        <strain evidence="1">BECK_BZ131</strain>
    </source>
</reference>
<sequence>MTLRETERKINKLSDTMHTQAVTVGLDERAAKIYGQISAAERDKVNHLFSVLLSQHQQLPNFLSLLMDIISLRAQHRGLTGEELEKLLRDG</sequence>
<protein>
    <submittedName>
        <fullName evidence="1">Uncharacterized protein</fullName>
    </submittedName>
</protein>
<dbReference type="EMBL" id="CAADFE010000151">
    <property type="protein sequence ID" value="VFJ77929.1"/>
    <property type="molecule type" value="Genomic_DNA"/>
</dbReference>
<dbReference type="AlphaFoldDB" id="A0A450U419"/>
<accession>A0A450U419</accession>
<evidence type="ECO:0000313" key="1">
    <source>
        <dbReference type="EMBL" id="VFJ77929.1"/>
    </source>
</evidence>
<name>A0A450U419_9GAMM</name>
<organism evidence="1">
    <name type="scientific">Candidatus Kentrum sp. FW</name>
    <dbReference type="NCBI Taxonomy" id="2126338"/>
    <lineage>
        <taxon>Bacteria</taxon>
        <taxon>Pseudomonadati</taxon>
        <taxon>Pseudomonadota</taxon>
        <taxon>Gammaproteobacteria</taxon>
        <taxon>Candidatus Kentrum</taxon>
    </lineage>
</organism>
<gene>
    <name evidence="1" type="ORF">BECKFW1821C_GA0114237_11514</name>
</gene>